<gene>
    <name evidence="2" type="ORF">NEF87_004882</name>
</gene>
<evidence type="ECO:0000259" key="1">
    <source>
        <dbReference type="Pfam" id="PF00636"/>
    </source>
</evidence>
<protein>
    <recommendedName>
        <fullName evidence="1">RNase III domain-containing protein</fullName>
    </recommendedName>
</protein>
<dbReference type="SUPFAM" id="SSF69065">
    <property type="entry name" value="RNase III domain-like"/>
    <property type="match status" value="1"/>
</dbReference>
<dbReference type="InterPro" id="IPR000999">
    <property type="entry name" value="RNase_III_dom"/>
</dbReference>
<accession>A0ABY6I0E7</accession>
<organism evidence="2 3">
    <name type="scientific">Candidatus Lokiarchaeum ossiferum</name>
    <dbReference type="NCBI Taxonomy" id="2951803"/>
    <lineage>
        <taxon>Archaea</taxon>
        <taxon>Promethearchaeati</taxon>
        <taxon>Promethearchaeota</taxon>
        <taxon>Promethearchaeia</taxon>
        <taxon>Promethearchaeales</taxon>
        <taxon>Promethearchaeaceae</taxon>
        <taxon>Candidatus Lokiarchaeum</taxon>
    </lineage>
</organism>
<sequence length="100" mass="11464">MTPSEKSKPEIPWIEGSSLSKIGDLTQKREKIVKNDHLAVICDRWQLFEHRIKRVHEGTTAPNNSKKIIHEKGTLVEAIFGVIYLEMGFEEVLRVIPSIQ</sequence>
<dbReference type="CDD" id="cd00593">
    <property type="entry name" value="RIBOc"/>
    <property type="match status" value="1"/>
</dbReference>
<evidence type="ECO:0000313" key="2">
    <source>
        <dbReference type="EMBL" id="UYP48597.1"/>
    </source>
</evidence>
<proteinExistence type="predicted"/>
<dbReference type="Pfam" id="PF00636">
    <property type="entry name" value="Ribonuclease_3"/>
    <property type="match status" value="1"/>
</dbReference>
<reference evidence="2" key="1">
    <citation type="submission" date="2022-09" db="EMBL/GenBank/DDBJ databases">
        <title>Actin cytoskeleton and complex cell architecture in an #Asgard archaeon.</title>
        <authorList>
            <person name="Ponce Toledo R.I."/>
            <person name="Schleper C."/>
            <person name="Rodrigues Oliveira T."/>
            <person name="Wollweber F."/>
            <person name="Xu J."/>
            <person name="Rittmann S."/>
            <person name="Klingl A."/>
            <person name="Pilhofer M."/>
        </authorList>
    </citation>
    <scope>NUCLEOTIDE SEQUENCE</scope>
    <source>
        <strain evidence="2">B-35</strain>
    </source>
</reference>
<feature type="domain" description="RNase III" evidence="1">
    <location>
        <begin position="20"/>
        <end position="87"/>
    </location>
</feature>
<evidence type="ECO:0000313" key="3">
    <source>
        <dbReference type="Proteomes" id="UP001208689"/>
    </source>
</evidence>
<keyword evidence="3" id="KW-1185">Reference proteome</keyword>
<dbReference type="EMBL" id="CP104013">
    <property type="protein sequence ID" value="UYP48597.1"/>
    <property type="molecule type" value="Genomic_DNA"/>
</dbReference>
<dbReference type="Proteomes" id="UP001208689">
    <property type="component" value="Chromosome"/>
</dbReference>
<dbReference type="Gene3D" id="1.10.1520.10">
    <property type="entry name" value="Ribonuclease III domain"/>
    <property type="match status" value="1"/>
</dbReference>
<dbReference type="InterPro" id="IPR036389">
    <property type="entry name" value="RNase_III_sf"/>
</dbReference>
<name>A0ABY6I0E7_9ARCH</name>